<evidence type="ECO:0008006" key="4">
    <source>
        <dbReference type="Google" id="ProtNLM"/>
    </source>
</evidence>
<proteinExistence type="predicted"/>
<dbReference type="Proteomes" id="UP001270362">
    <property type="component" value="Unassembled WGS sequence"/>
</dbReference>
<organism evidence="2 3">
    <name type="scientific">Podospora appendiculata</name>
    <dbReference type="NCBI Taxonomy" id="314037"/>
    <lineage>
        <taxon>Eukaryota</taxon>
        <taxon>Fungi</taxon>
        <taxon>Dikarya</taxon>
        <taxon>Ascomycota</taxon>
        <taxon>Pezizomycotina</taxon>
        <taxon>Sordariomycetes</taxon>
        <taxon>Sordariomycetidae</taxon>
        <taxon>Sordariales</taxon>
        <taxon>Podosporaceae</taxon>
        <taxon>Podospora</taxon>
    </lineage>
</organism>
<accession>A0AAE1C7C4</accession>
<keyword evidence="3" id="KW-1185">Reference proteome</keyword>
<feature type="signal peptide" evidence="1">
    <location>
        <begin position="1"/>
        <end position="17"/>
    </location>
</feature>
<dbReference type="AlphaFoldDB" id="A0AAE1C7C4"/>
<sequence length="137" mass="15565">MRLRLFLLLLLLLVCAALLFSFVSSSFFHAQNGLGWVRYFGFVSSRCTLCTRHMAPCHCLTVVTFVFLECLAGRNGCLLLNQLHYRQPSICPPTYLSQRQLAFLCSWDCVACHGLGARGRFSSLCQGQEETLHRRML</sequence>
<evidence type="ECO:0000313" key="2">
    <source>
        <dbReference type="EMBL" id="KAK3681401.1"/>
    </source>
</evidence>
<keyword evidence="1" id="KW-0732">Signal</keyword>
<protein>
    <recommendedName>
        <fullName evidence="4">Secreted protein</fullName>
    </recommendedName>
</protein>
<name>A0AAE1C7C4_9PEZI</name>
<gene>
    <name evidence="2" type="ORF">B0T22DRAFT_473328</name>
</gene>
<reference evidence="2" key="2">
    <citation type="submission" date="2023-06" db="EMBL/GenBank/DDBJ databases">
        <authorList>
            <consortium name="Lawrence Berkeley National Laboratory"/>
            <person name="Haridas S."/>
            <person name="Hensen N."/>
            <person name="Bonometti L."/>
            <person name="Westerberg I."/>
            <person name="Brannstrom I.O."/>
            <person name="Guillou S."/>
            <person name="Cros-Aarteil S."/>
            <person name="Calhoun S."/>
            <person name="Kuo A."/>
            <person name="Mondo S."/>
            <person name="Pangilinan J."/>
            <person name="Riley R."/>
            <person name="Labutti K."/>
            <person name="Andreopoulos B."/>
            <person name="Lipzen A."/>
            <person name="Chen C."/>
            <person name="Yanf M."/>
            <person name="Daum C."/>
            <person name="Ng V."/>
            <person name="Clum A."/>
            <person name="Steindorff A."/>
            <person name="Ohm R."/>
            <person name="Martin F."/>
            <person name="Silar P."/>
            <person name="Natvig D."/>
            <person name="Lalanne C."/>
            <person name="Gautier V."/>
            <person name="Ament-Velasquez S.L."/>
            <person name="Kruys A."/>
            <person name="Hutchinson M.I."/>
            <person name="Powell A.J."/>
            <person name="Barry K."/>
            <person name="Miller A.N."/>
            <person name="Grigoriev I.V."/>
            <person name="Debuchy R."/>
            <person name="Gladieux P."/>
            <person name="Thoren M.H."/>
            <person name="Johannesson H."/>
        </authorList>
    </citation>
    <scope>NUCLEOTIDE SEQUENCE</scope>
    <source>
        <strain evidence="2">CBS 314.62</strain>
    </source>
</reference>
<dbReference type="EMBL" id="JAULSO010000007">
    <property type="protein sequence ID" value="KAK3681401.1"/>
    <property type="molecule type" value="Genomic_DNA"/>
</dbReference>
<evidence type="ECO:0000256" key="1">
    <source>
        <dbReference type="SAM" id="SignalP"/>
    </source>
</evidence>
<evidence type="ECO:0000313" key="3">
    <source>
        <dbReference type="Proteomes" id="UP001270362"/>
    </source>
</evidence>
<comment type="caution">
    <text evidence="2">The sequence shown here is derived from an EMBL/GenBank/DDBJ whole genome shotgun (WGS) entry which is preliminary data.</text>
</comment>
<reference evidence="2" key="1">
    <citation type="journal article" date="2023" name="Mol. Phylogenet. Evol.">
        <title>Genome-scale phylogeny and comparative genomics of the fungal order Sordariales.</title>
        <authorList>
            <person name="Hensen N."/>
            <person name="Bonometti L."/>
            <person name="Westerberg I."/>
            <person name="Brannstrom I.O."/>
            <person name="Guillou S."/>
            <person name="Cros-Aarteil S."/>
            <person name="Calhoun S."/>
            <person name="Haridas S."/>
            <person name="Kuo A."/>
            <person name="Mondo S."/>
            <person name="Pangilinan J."/>
            <person name="Riley R."/>
            <person name="LaButti K."/>
            <person name="Andreopoulos B."/>
            <person name="Lipzen A."/>
            <person name="Chen C."/>
            <person name="Yan M."/>
            <person name="Daum C."/>
            <person name="Ng V."/>
            <person name="Clum A."/>
            <person name="Steindorff A."/>
            <person name="Ohm R.A."/>
            <person name="Martin F."/>
            <person name="Silar P."/>
            <person name="Natvig D.O."/>
            <person name="Lalanne C."/>
            <person name="Gautier V."/>
            <person name="Ament-Velasquez S.L."/>
            <person name="Kruys A."/>
            <person name="Hutchinson M.I."/>
            <person name="Powell A.J."/>
            <person name="Barry K."/>
            <person name="Miller A.N."/>
            <person name="Grigoriev I.V."/>
            <person name="Debuchy R."/>
            <person name="Gladieux P."/>
            <person name="Hiltunen Thoren M."/>
            <person name="Johannesson H."/>
        </authorList>
    </citation>
    <scope>NUCLEOTIDE SEQUENCE</scope>
    <source>
        <strain evidence="2">CBS 314.62</strain>
    </source>
</reference>
<feature type="chain" id="PRO_5041901890" description="Secreted protein" evidence="1">
    <location>
        <begin position="18"/>
        <end position="137"/>
    </location>
</feature>